<dbReference type="InterPro" id="IPR017868">
    <property type="entry name" value="Filamin/ABP280_repeat-like"/>
</dbReference>
<dbReference type="Pfam" id="PF00307">
    <property type="entry name" value="CH"/>
    <property type="match status" value="2"/>
</dbReference>
<feature type="domain" description="Calponin-homology (CH)" evidence="6">
    <location>
        <begin position="158"/>
        <end position="261"/>
    </location>
</feature>
<dbReference type="PROSITE" id="PS00019">
    <property type="entry name" value="ACTININ_1"/>
    <property type="match status" value="1"/>
</dbReference>
<feature type="repeat" description="Filamin" evidence="4">
    <location>
        <begin position="707"/>
        <end position="804"/>
    </location>
</feature>
<organism evidence="7">
    <name type="scientific">Aceria tosichella</name>
    <name type="common">wheat curl mite</name>
    <dbReference type="NCBI Taxonomy" id="561515"/>
    <lineage>
        <taxon>Eukaryota</taxon>
        <taxon>Metazoa</taxon>
        <taxon>Ecdysozoa</taxon>
        <taxon>Arthropoda</taxon>
        <taxon>Chelicerata</taxon>
        <taxon>Arachnida</taxon>
        <taxon>Acari</taxon>
        <taxon>Acariformes</taxon>
        <taxon>Trombidiformes</taxon>
        <taxon>Prostigmata</taxon>
        <taxon>Eupodina</taxon>
        <taxon>Eriophyoidea</taxon>
        <taxon>Eriophyidae</taxon>
        <taxon>Eriophyinae</taxon>
        <taxon>Aceriini</taxon>
        <taxon>Aceria</taxon>
    </lineage>
</organism>
<dbReference type="InterPro" id="IPR001715">
    <property type="entry name" value="CH_dom"/>
</dbReference>
<evidence type="ECO:0000256" key="3">
    <source>
        <dbReference type="ARBA" id="ARBA00023203"/>
    </source>
</evidence>
<dbReference type="InterPro" id="IPR001298">
    <property type="entry name" value="Filamin/ABP280_rpt"/>
</dbReference>
<evidence type="ECO:0000256" key="4">
    <source>
        <dbReference type="PROSITE-ProRule" id="PRU00087"/>
    </source>
</evidence>
<dbReference type="SUPFAM" id="SSF81296">
    <property type="entry name" value="E set domains"/>
    <property type="match status" value="6"/>
</dbReference>
<keyword evidence="3" id="KW-0009">Actin-binding</keyword>
<feature type="region of interest" description="Disordered" evidence="5">
    <location>
        <begin position="690"/>
        <end position="722"/>
    </location>
</feature>
<keyword evidence="2" id="KW-0677">Repeat</keyword>
<dbReference type="AlphaFoldDB" id="A0A6G1S6P4"/>
<dbReference type="SMART" id="SM00557">
    <property type="entry name" value="IG_FLMN"/>
    <property type="match status" value="6"/>
</dbReference>
<protein>
    <submittedName>
        <fullName evidence="7">Filamin-C</fullName>
    </submittedName>
</protein>
<dbReference type="PANTHER" id="PTHR38537:SF8">
    <property type="entry name" value="FILAMIN-A"/>
    <property type="match status" value="1"/>
</dbReference>
<evidence type="ECO:0000259" key="6">
    <source>
        <dbReference type="PROSITE" id="PS50021"/>
    </source>
</evidence>
<proteinExistence type="inferred from homology"/>
<feature type="repeat" description="Filamin" evidence="4">
    <location>
        <begin position="471"/>
        <end position="579"/>
    </location>
</feature>
<feature type="repeat" description="Filamin" evidence="4">
    <location>
        <begin position="807"/>
        <end position="901"/>
    </location>
</feature>
<feature type="compositionally biased region" description="Low complexity" evidence="5">
    <location>
        <begin position="711"/>
        <end position="720"/>
    </location>
</feature>
<dbReference type="PROSITE" id="PS00020">
    <property type="entry name" value="ACTININ_2"/>
    <property type="match status" value="1"/>
</dbReference>
<dbReference type="InterPro" id="IPR014756">
    <property type="entry name" value="Ig_E-set"/>
</dbReference>
<dbReference type="GO" id="GO:0030036">
    <property type="term" value="P:actin cytoskeleton organization"/>
    <property type="evidence" value="ECO:0007669"/>
    <property type="project" value="InterPro"/>
</dbReference>
<dbReference type="InterPro" id="IPR013783">
    <property type="entry name" value="Ig-like_fold"/>
</dbReference>
<feature type="repeat" description="Filamin" evidence="4">
    <location>
        <begin position="269"/>
        <end position="367"/>
    </location>
</feature>
<dbReference type="Gene3D" id="1.10.418.10">
    <property type="entry name" value="Calponin-like domain"/>
    <property type="match status" value="2"/>
</dbReference>
<feature type="repeat" description="Filamin" evidence="4">
    <location>
        <begin position="577"/>
        <end position="668"/>
    </location>
</feature>
<dbReference type="FunFam" id="1.10.418.10:FF:000006">
    <property type="entry name" value="Filamin-B isoform A"/>
    <property type="match status" value="1"/>
</dbReference>
<evidence type="ECO:0000256" key="1">
    <source>
        <dbReference type="ARBA" id="ARBA00009238"/>
    </source>
</evidence>
<dbReference type="CDD" id="cd21311">
    <property type="entry name" value="CH_dFLNA-like_rpt1"/>
    <property type="match status" value="1"/>
</dbReference>
<dbReference type="PROSITE" id="PS50021">
    <property type="entry name" value="CH"/>
    <property type="match status" value="2"/>
</dbReference>
<dbReference type="Gene3D" id="2.60.40.10">
    <property type="entry name" value="Immunoglobulins"/>
    <property type="match status" value="6"/>
</dbReference>
<sequence length="903" mass="98279">MVVNEKSIRRKSAVPGQADDDDWVTQDLADDAVWKRIQQNTFTRWANEHLKTVNKYIACLEADMSDGIRLLALVEVLSGKKLPRYNARPTMKAQKLNNVDTALRFLTDVEKVKLVNISSGDIVEGNLKLILGLMWTLILHYSISMPVWEGEDDFDPSLTPKQRLLKWIQNKIPDVPVNNFTKDWNDGKAIGALVDSLAPGLCPDWKNWQPEDNVKNVTEALQLAEDWLDVPQLIRAKEMCNRKVDELSMMTYLSQFPGAKLKENAPLRSSAGNPARVRCYGPGLQATGVCVGAPTNFTVETFSAGKGDVSVTIVNPENAMVPVEIKYNDDKNMTYTCIYTPTMEGDHKITVMFNQTEVPKSPFNVTVKGAPLGDGYKKVQAKGPGIEPKGKVKVGQQTYIDIITQGAGAGQVEVVILDPQGKPNTCPCRLQKVDEDKYKCEYVAGNPGGHSVSILFAGKPIPKSPFNVSVDPTLDPRKVKATGRGLQATGMRVGDKAQFQVCIDDVKAPGGASPQLDPSELNVKLIGPDGGEEKVNVKQSADGKLVFDCDYTPTKEGDHRLSISMGGENIRQFEINVAPPSTSKVVAFGPGLHGGTVASPNKFTVDTRGERGTLGFTIDGPGEAKIECKDNGDGTADVEWTVSTPGEYALHILSNGEDIPNSPYCAQIKPKSEFDEKKYDEWYRSTHSSEFQQWTESRSSSSKKTKKTTKETTTTTATTSGEEKVRKMVAGLPSTMTIKMADPTGLSAYILAPSGAKTVCDLKPHEDGSGRLSVNFVANEPGEHLVYLVKNDKPIGGSPFKIQVSAKSAGDPAKVKVDGDNLKTGKINETNVFYIDTRSAGTGGRLGVSMYGPCKPEIECNPTDESGLFKVTWTVEEAGKYNLELKYDGAEIPGSPFTVVVPK</sequence>
<feature type="domain" description="Calponin-homology (CH)" evidence="6">
    <location>
        <begin position="36"/>
        <end position="142"/>
    </location>
</feature>
<evidence type="ECO:0000256" key="2">
    <source>
        <dbReference type="ARBA" id="ARBA00022737"/>
    </source>
</evidence>
<dbReference type="CDD" id="cd21315">
    <property type="entry name" value="CH_dFLNA-like_rpt2"/>
    <property type="match status" value="1"/>
</dbReference>
<feature type="repeat" description="Filamin" evidence="4">
    <location>
        <begin position="378"/>
        <end position="470"/>
    </location>
</feature>
<reference evidence="7" key="1">
    <citation type="submission" date="2018-10" db="EMBL/GenBank/DDBJ databases">
        <title>Transcriptome assembly of Aceria tosichella (Wheat curl mite) Type 2.</title>
        <authorList>
            <person name="Scully E.D."/>
            <person name="Geib S.M."/>
            <person name="Palmer N.A."/>
            <person name="Gupta A.K."/>
            <person name="Sarath G."/>
            <person name="Tatineni S."/>
        </authorList>
    </citation>
    <scope>NUCLEOTIDE SEQUENCE</scope>
    <source>
        <strain evidence="7">LincolnNE</strain>
    </source>
</reference>
<gene>
    <name evidence="7" type="primary">Flnc</name>
    <name evidence="7" type="ORF">g.5525</name>
</gene>
<dbReference type="EMBL" id="GGYP01001404">
    <property type="protein sequence ID" value="MDE46175.1"/>
    <property type="molecule type" value="Transcribed_RNA"/>
</dbReference>
<accession>A0A6G1S6P4</accession>
<evidence type="ECO:0000256" key="5">
    <source>
        <dbReference type="SAM" id="MobiDB-lite"/>
    </source>
</evidence>
<dbReference type="SUPFAM" id="SSF47576">
    <property type="entry name" value="Calponin-homology domain, CH-domain"/>
    <property type="match status" value="1"/>
</dbReference>
<dbReference type="PROSITE" id="PS50194">
    <property type="entry name" value="FILAMIN_REPEAT"/>
    <property type="match status" value="6"/>
</dbReference>
<dbReference type="FunFam" id="2.60.40.10:FF:000001">
    <property type="entry name" value="Filamin-C isoform b"/>
    <property type="match status" value="2"/>
</dbReference>
<dbReference type="PANTHER" id="PTHR38537">
    <property type="entry name" value="JITTERBUG, ISOFORM N"/>
    <property type="match status" value="1"/>
</dbReference>
<evidence type="ECO:0000313" key="7">
    <source>
        <dbReference type="EMBL" id="MDE46175.1"/>
    </source>
</evidence>
<comment type="similarity">
    <text evidence="1">Belongs to the filamin family.</text>
</comment>
<dbReference type="InterPro" id="IPR036872">
    <property type="entry name" value="CH_dom_sf"/>
</dbReference>
<dbReference type="SMART" id="SM00033">
    <property type="entry name" value="CH"/>
    <property type="match status" value="2"/>
</dbReference>
<name>A0A6G1S6P4_9ACAR</name>
<dbReference type="InterPro" id="IPR044801">
    <property type="entry name" value="Filamin"/>
</dbReference>
<dbReference type="InterPro" id="IPR001589">
    <property type="entry name" value="Actinin_actin-bd_CS"/>
</dbReference>
<dbReference type="GO" id="GO:0051015">
    <property type="term" value="F:actin filament binding"/>
    <property type="evidence" value="ECO:0007669"/>
    <property type="project" value="InterPro"/>
</dbReference>
<dbReference type="Pfam" id="PF00630">
    <property type="entry name" value="Filamin"/>
    <property type="match status" value="6"/>
</dbReference>